<reference evidence="2 3" key="1">
    <citation type="submission" date="2022-06" db="EMBL/GenBank/DDBJ databases">
        <title>New Species of the Genus Actinoplanes, ActinopZanes ferrugineus.</title>
        <authorList>
            <person name="Ding P."/>
        </authorList>
    </citation>
    <scope>NUCLEOTIDE SEQUENCE [LARGE SCALE GENOMIC DNA]</scope>
    <source>
        <strain evidence="2 3">TRM88003</strain>
    </source>
</reference>
<dbReference type="Proteomes" id="UP001523369">
    <property type="component" value="Unassembled WGS sequence"/>
</dbReference>
<gene>
    <name evidence="2" type="ORF">M1L60_40215</name>
</gene>
<evidence type="ECO:0000256" key="1">
    <source>
        <dbReference type="SAM" id="MobiDB-lite"/>
    </source>
</evidence>
<proteinExistence type="predicted"/>
<dbReference type="Pfam" id="PF13707">
    <property type="entry name" value="RloB"/>
    <property type="match status" value="1"/>
</dbReference>
<dbReference type="RefSeq" id="WP_253242848.1">
    <property type="nucleotide sequence ID" value="NZ_JAMYJR010000051.1"/>
</dbReference>
<organism evidence="2 3">
    <name type="scientific">Paractinoplanes aksuensis</name>
    <dbReference type="NCBI Taxonomy" id="2939490"/>
    <lineage>
        <taxon>Bacteria</taxon>
        <taxon>Bacillati</taxon>
        <taxon>Actinomycetota</taxon>
        <taxon>Actinomycetes</taxon>
        <taxon>Micromonosporales</taxon>
        <taxon>Micromonosporaceae</taxon>
        <taxon>Paractinoplanes</taxon>
    </lineage>
</organism>
<feature type="compositionally biased region" description="Basic residues" evidence="1">
    <location>
        <begin position="7"/>
        <end position="22"/>
    </location>
</feature>
<feature type="region of interest" description="Disordered" evidence="1">
    <location>
        <begin position="1"/>
        <end position="23"/>
    </location>
</feature>
<keyword evidence="3" id="KW-1185">Reference proteome</keyword>
<comment type="caution">
    <text evidence="2">The sequence shown here is derived from an EMBL/GenBank/DDBJ whole genome shotgun (WGS) entry which is preliminary data.</text>
</comment>
<dbReference type="EMBL" id="JAMYJR010000051">
    <property type="protein sequence ID" value="MCO8276824.1"/>
    <property type="molecule type" value="Genomic_DNA"/>
</dbReference>
<accession>A0ABT1E129</accession>
<protein>
    <submittedName>
        <fullName evidence="2">RloB family protein</fullName>
    </submittedName>
</protein>
<evidence type="ECO:0000313" key="3">
    <source>
        <dbReference type="Proteomes" id="UP001523369"/>
    </source>
</evidence>
<name>A0ABT1E129_9ACTN</name>
<dbReference type="InterPro" id="IPR025591">
    <property type="entry name" value="RloB"/>
</dbReference>
<evidence type="ECO:0000313" key="2">
    <source>
        <dbReference type="EMBL" id="MCO8276824.1"/>
    </source>
</evidence>
<sequence length="209" mass="23482">MKDSRLKRERGRSGKPLKRRAGSRRELKTIVVFCEGKNTEPDYVGGLKRLPQVQDSTALNIEIHPEQGTPLTLVEMAVGRITEPEVDECWCLFDVEWPQNHPNLNAAVALADANGVQLAISNPCFELWLILHYQDHTRFENTSAVEKASRQLDRRKGKTIDASVYMPLRQAAGRRAAALDRRHAKDGNVFPNNNPSSGMHRFLEAVEGS</sequence>